<dbReference type="Pfam" id="PF11701">
    <property type="entry name" value="UNC45-central"/>
    <property type="match status" value="1"/>
</dbReference>
<proteinExistence type="predicted"/>
<keyword evidence="2" id="KW-0963">Cytoplasm</keyword>
<evidence type="ECO:0000256" key="1">
    <source>
        <dbReference type="ARBA" id="ARBA00004496"/>
    </source>
</evidence>
<dbReference type="GO" id="GO:0005737">
    <property type="term" value="C:cytoplasm"/>
    <property type="evidence" value="ECO:0007669"/>
    <property type="project" value="UniProtKB-SubCell"/>
</dbReference>
<dbReference type="GO" id="GO:0051879">
    <property type="term" value="F:Hsp90 protein binding"/>
    <property type="evidence" value="ECO:0007669"/>
    <property type="project" value="TreeGrafter"/>
</dbReference>
<evidence type="ECO:0000313" key="4">
    <source>
        <dbReference type="EMBL" id="QID82384.1"/>
    </source>
</evidence>
<dbReference type="OrthoDB" id="5574718at2759"/>
<evidence type="ECO:0000313" key="5">
    <source>
        <dbReference type="Proteomes" id="UP000501346"/>
    </source>
</evidence>
<dbReference type="Proteomes" id="UP000501346">
    <property type="component" value="Chromosome ScXV-ScXI"/>
</dbReference>
<reference evidence="4 5" key="1">
    <citation type="journal article" date="2019" name="BMC Genomics">
        <title>Chromosome level assembly and comparative genome analysis confirm lager-brewing yeasts originated from a single hybridization.</title>
        <authorList>
            <person name="Salazar A.N."/>
            <person name="Gorter de Vries A.R."/>
            <person name="van den Broek M."/>
            <person name="Brouwers N."/>
            <person name="de la Torre Cortes P."/>
            <person name="Kuijpers N.G.A."/>
            <person name="Daran J.G."/>
            <person name="Abeel T."/>
        </authorList>
    </citation>
    <scope>NUCLEOTIDE SEQUENCE [LARGE SCALE GENOMIC DNA]</scope>
    <source>
        <strain evidence="4 5">CBS 1483</strain>
    </source>
</reference>
<dbReference type="Gene3D" id="1.25.10.10">
    <property type="entry name" value="Leucine-rich Repeat Variant"/>
    <property type="match status" value="1"/>
</dbReference>
<dbReference type="Gene3D" id="1.25.10.100">
    <property type="match status" value="1"/>
</dbReference>
<comment type="subcellular location">
    <subcellularLocation>
        <location evidence="1">Cytoplasm</location>
    </subcellularLocation>
</comment>
<evidence type="ECO:0000259" key="3">
    <source>
        <dbReference type="Pfam" id="PF11701"/>
    </source>
</evidence>
<dbReference type="InterPro" id="IPR011989">
    <property type="entry name" value="ARM-like"/>
</dbReference>
<dbReference type="AlphaFoldDB" id="A0A6C1E1I3"/>
<dbReference type="InterPro" id="IPR024660">
    <property type="entry name" value="UCS_central_dom"/>
</dbReference>
<dbReference type="PANTHER" id="PTHR45994">
    <property type="entry name" value="FI21225P1"/>
    <property type="match status" value="1"/>
</dbReference>
<organism evidence="4 5">
    <name type="scientific">Saccharomyces pastorianus</name>
    <name type="common">Lager yeast</name>
    <name type="synonym">Saccharomyces cerevisiae x Saccharomyces eubayanus</name>
    <dbReference type="NCBI Taxonomy" id="27292"/>
    <lineage>
        <taxon>Eukaryota</taxon>
        <taxon>Fungi</taxon>
        <taxon>Dikarya</taxon>
        <taxon>Ascomycota</taxon>
        <taxon>Saccharomycotina</taxon>
        <taxon>Saccharomycetes</taxon>
        <taxon>Saccharomycetales</taxon>
        <taxon>Saccharomycetaceae</taxon>
        <taxon>Saccharomyces</taxon>
    </lineage>
</organism>
<dbReference type="EMBL" id="CP048996">
    <property type="protein sequence ID" value="QID82384.1"/>
    <property type="molecule type" value="Genomic_DNA"/>
</dbReference>
<dbReference type="PANTHER" id="PTHR45994:SF1">
    <property type="entry name" value="FI21225P1"/>
    <property type="match status" value="1"/>
</dbReference>
<evidence type="ECO:0000256" key="2">
    <source>
        <dbReference type="ARBA" id="ARBA00022490"/>
    </source>
</evidence>
<accession>A0A6C1E1I3</accession>
<dbReference type="InterPro" id="IPR016024">
    <property type="entry name" value="ARM-type_fold"/>
</dbReference>
<keyword evidence="5" id="KW-1185">Reference proteome</keyword>
<name>A0A6C1E1I3_SACPS</name>
<protein>
    <submittedName>
        <fullName evidence="4">SWI5-dependent HO expression protein 4</fullName>
    </submittedName>
</protein>
<dbReference type="SUPFAM" id="SSF48371">
    <property type="entry name" value="ARM repeat"/>
    <property type="match status" value="1"/>
</dbReference>
<sequence length="789" mass="89521">MPLCEKGNDPIDSSTIDSLCAAFDKTLKSTPDVQKYNDAINTIFQLRQKSESGKMPADLTNSEALKDRQKIEEILTRSYQDHSESRVHLSKLIQNDIPFALNLFEILSRSSIHVFVGCFSNKDATIALLNELQIRIHYGEDTHVTYLLSIVLQLLNKFKYNFKEVRFLVKELILRISEDEVKSMMLIIFAELQSSFQKDFDKAVVDFMSSLIVEAEIDVGNDPLSIIVKTLSELYPSLTTLCSEIFLTKGLSKLFKKRVFEEQDLQFTKELLRLLSSACIDETMRTYITENYLQLLERSLNVEDVQIYSALVLVKTWSFTKLTCINLKQLSEIFINAISRRIMPKIENVNESAVKLEEVPKVEISVEALAYLSLKASVKIMIRSNESFTEILLTMIKSQKMTHCLYGLLVIMANLSTLPEESNGSSQSINDLKNYADLKGPGADKVGAEKESKEDILLFNEKYILRTELISFLKREMHNLSPNCKQQVVRVIYNITRSKNFIPQCISQGGTTIILEYLANKQDIGEPIRILGCRALTRMLIFTNPGLIFKKYSALNAIPFLFELLPRSTPVDDNPLHNDEQIKLTDNYEALLALTNLASSETSDGEEVCKHIVSTKVYWSTIENLMLDENVPLQRSTLELISNMMSHPLTIAAKFFNLENPQSLRNFNILVKLLQLSDVESQRAVAAIFANIATTIPLIAKELLTKKELIENAIQVFADQIDDIELRQRLLMLFFGLFEVIPDNGTNEVYPLLQENQKLKDALNMSLKRGDSGPEFSAAIPVILAKIKV</sequence>
<feature type="domain" description="UNC-45/Cro1/She4 central" evidence="3">
    <location>
        <begin position="166"/>
        <end position="316"/>
    </location>
</feature>
<gene>
    <name evidence="4" type="primary">SHE4_1</name>
    <name evidence="4" type="ORF">GRS66_004804</name>
</gene>